<feature type="chain" id="PRO_5009177165" description="Gram-positive cocci surface proteins LPxTG domain-containing protein" evidence="7">
    <location>
        <begin position="22"/>
        <end position="471"/>
    </location>
</feature>
<evidence type="ECO:0000256" key="4">
    <source>
        <dbReference type="ARBA" id="ARBA00023088"/>
    </source>
</evidence>
<reference evidence="10" key="1">
    <citation type="submission" date="2016-09" db="EMBL/GenBank/DDBJ databases">
        <authorList>
            <person name="Gulvik C.A."/>
        </authorList>
    </citation>
    <scope>NUCLEOTIDE SEQUENCE [LARGE SCALE GENOMIC DNA]</scope>
    <source>
        <strain evidence="10">LMG 8895</strain>
    </source>
</reference>
<feature type="domain" description="Gram-positive cocci surface proteins LPxTG" evidence="8">
    <location>
        <begin position="436"/>
        <end position="471"/>
    </location>
</feature>
<dbReference type="Proteomes" id="UP000095094">
    <property type="component" value="Unassembled WGS sequence"/>
</dbReference>
<feature type="compositionally biased region" description="Low complexity" evidence="5">
    <location>
        <begin position="52"/>
        <end position="65"/>
    </location>
</feature>
<gene>
    <name evidence="9" type="ORF">BCR25_11830</name>
</gene>
<evidence type="ECO:0000313" key="9">
    <source>
        <dbReference type="EMBL" id="OEG09249.1"/>
    </source>
</evidence>
<keyword evidence="4" id="KW-0572">Peptidoglycan-anchor</keyword>
<evidence type="ECO:0000313" key="10">
    <source>
        <dbReference type="Proteomes" id="UP000095094"/>
    </source>
</evidence>
<dbReference type="NCBIfam" id="TIGR01167">
    <property type="entry name" value="LPXTG_anchor"/>
    <property type="match status" value="1"/>
</dbReference>
<keyword evidence="2" id="KW-0964">Secreted</keyword>
<keyword evidence="1" id="KW-0134">Cell wall</keyword>
<keyword evidence="6" id="KW-0812">Transmembrane</keyword>
<keyword evidence="3 7" id="KW-0732">Signal</keyword>
<evidence type="ECO:0000256" key="1">
    <source>
        <dbReference type="ARBA" id="ARBA00022512"/>
    </source>
</evidence>
<dbReference type="Pfam" id="PF00746">
    <property type="entry name" value="Gram_pos_anchor"/>
    <property type="match status" value="1"/>
</dbReference>
<evidence type="ECO:0000256" key="7">
    <source>
        <dbReference type="SAM" id="SignalP"/>
    </source>
</evidence>
<sequence>MKKIMLFFILLGGLVPVTSFAEGEQTSSDRELQEVVTTETSEEMNVSSSAPSEEGTTSSTNSEDTPPIAKAELVVIKTSLFLLQGDKLTAEMLQANMQEGSAPYDNVKLLEEASTEKLGTNYVKASFTAHGPEGSVENTAMFEYQVVKRSSAEEEVFDWKIKIYVNDVITAEMLEGHAKANKKPFTNFKLLGEPVTDKIGPQAVKASFTITDDAGKKEAVGLFKYSVLSKAGLAEGETIPTSILLYRGEKLTTSMLEANSQFHHAPYDTFSFIDTPSTDKLGMNYVNATFINHTIEGELQTSGEFKYVVIEDAASYNLEFVSFDESSNLIKGRVLDKAGQEVPHVSIQADNNRIDGTIDPTDVKQVRPYTVRQALTDAQGYFTLQADANGYLFALNDEAGTYSAVYPITNNAFKSEGTAKKEEPTQKDNSLLKKLLPNTGEKNRLFITVLGVVILLLVIVVIVKRKAKHNH</sequence>
<dbReference type="AlphaFoldDB" id="A0A1E5G989"/>
<name>A0A1E5G989_9ENTE</name>
<feature type="signal peptide" evidence="7">
    <location>
        <begin position="1"/>
        <end position="21"/>
    </location>
</feature>
<keyword evidence="6" id="KW-1133">Transmembrane helix</keyword>
<dbReference type="InterPro" id="IPR019931">
    <property type="entry name" value="LPXTG_anchor"/>
</dbReference>
<evidence type="ECO:0000256" key="6">
    <source>
        <dbReference type="SAM" id="Phobius"/>
    </source>
</evidence>
<dbReference type="PROSITE" id="PS50847">
    <property type="entry name" value="GRAM_POS_ANCHORING"/>
    <property type="match status" value="1"/>
</dbReference>
<accession>A0A1E5G989</accession>
<evidence type="ECO:0000256" key="3">
    <source>
        <dbReference type="ARBA" id="ARBA00022729"/>
    </source>
</evidence>
<feature type="transmembrane region" description="Helical" evidence="6">
    <location>
        <begin position="445"/>
        <end position="463"/>
    </location>
</feature>
<keyword evidence="6" id="KW-0472">Membrane</keyword>
<proteinExistence type="predicted"/>
<keyword evidence="10" id="KW-1185">Reference proteome</keyword>
<dbReference type="EMBL" id="MIJY01000045">
    <property type="protein sequence ID" value="OEG09249.1"/>
    <property type="molecule type" value="Genomic_DNA"/>
</dbReference>
<dbReference type="RefSeq" id="WP_069664938.1">
    <property type="nucleotide sequence ID" value="NZ_JBHUJJ010000001.1"/>
</dbReference>
<feature type="region of interest" description="Disordered" evidence="5">
    <location>
        <begin position="25"/>
        <end position="66"/>
    </location>
</feature>
<comment type="caution">
    <text evidence="9">The sequence shown here is derived from an EMBL/GenBank/DDBJ whole genome shotgun (WGS) entry which is preliminary data.</text>
</comment>
<evidence type="ECO:0000256" key="5">
    <source>
        <dbReference type="SAM" id="MobiDB-lite"/>
    </source>
</evidence>
<feature type="compositionally biased region" description="Polar residues" evidence="5">
    <location>
        <begin position="35"/>
        <end position="51"/>
    </location>
</feature>
<organism evidence="9 10">
    <name type="scientific">Enterococcus termitis</name>
    <dbReference type="NCBI Taxonomy" id="332950"/>
    <lineage>
        <taxon>Bacteria</taxon>
        <taxon>Bacillati</taxon>
        <taxon>Bacillota</taxon>
        <taxon>Bacilli</taxon>
        <taxon>Lactobacillales</taxon>
        <taxon>Enterococcaceae</taxon>
        <taxon>Enterococcus</taxon>
    </lineage>
</organism>
<evidence type="ECO:0000256" key="2">
    <source>
        <dbReference type="ARBA" id="ARBA00022525"/>
    </source>
</evidence>
<evidence type="ECO:0000259" key="8">
    <source>
        <dbReference type="PROSITE" id="PS50847"/>
    </source>
</evidence>
<protein>
    <recommendedName>
        <fullName evidence="8">Gram-positive cocci surface proteins LPxTG domain-containing protein</fullName>
    </recommendedName>
</protein>